<evidence type="ECO:0000259" key="1">
    <source>
        <dbReference type="Pfam" id="PF00149"/>
    </source>
</evidence>
<dbReference type="PANTHER" id="PTHR39323">
    <property type="entry name" value="BLR1149 PROTEIN"/>
    <property type="match status" value="1"/>
</dbReference>
<dbReference type="AlphaFoldDB" id="A0A091BDA0"/>
<organism evidence="2 3">
    <name type="scientific">Arenimonas composti TR7-09 = DSM 18010</name>
    <dbReference type="NCBI Taxonomy" id="1121013"/>
    <lineage>
        <taxon>Bacteria</taxon>
        <taxon>Pseudomonadati</taxon>
        <taxon>Pseudomonadota</taxon>
        <taxon>Gammaproteobacteria</taxon>
        <taxon>Lysobacterales</taxon>
        <taxon>Lysobacteraceae</taxon>
        <taxon>Arenimonas</taxon>
    </lineage>
</organism>
<feature type="domain" description="Calcineurin-like phosphoesterase" evidence="1">
    <location>
        <begin position="26"/>
        <end position="110"/>
    </location>
</feature>
<proteinExistence type="predicted"/>
<dbReference type="InterPro" id="IPR026336">
    <property type="entry name" value="PdeM-like"/>
</dbReference>
<gene>
    <name evidence="2" type="ORF">P873_05720</name>
</gene>
<dbReference type="EMBL" id="AWXU01000017">
    <property type="protein sequence ID" value="KFN50658.1"/>
    <property type="molecule type" value="Genomic_DNA"/>
</dbReference>
<dbReference type="InterPro" id="IPR004843">
    <property type="entry name" value="Calcineurin-like_PHP"/>
</dbReference>
<dbReference type="PANTHER" id="PTHR39323:SF1">
    <property type="entry name" value="BLR1149 PROTEIN"/>
    <property type="match status" value="1"/>
</dbReference>
<keyword evidence="3" id="KW-1185">Reference proteome</keyword>
<dbReference type="STRING" id="1121013.GCA_000426365_02189"/>
<dbReference type="NCBIfam" id="TIGR04123">
    <property type="entry name" value="P_estr_lig_assc"/>
    <property type="match status" value="1"/>
</dbReference>
<comment type="caution">
    <text evidence="2">The sequence shown here is derived from an EMBL/GenBank/DDBJ whole genome shotgun (WGS) entry which is preliminary data.</text>
</comment>
<dbReference type="Pfam" id="PF00149">
    <property type="entry name" value="Metallophos"/>
    <property type="match status" value="1"/>
</dbReference>
<evidence type="ECO:0000313" key="3">
    <source>
        <dbReference type="Proteomes" id="UP000029391"/>
    </source>
</evidence>
<reference evidence="2 3" key="1">
    <citation type="submission" date="2013-09" db="EMBL/GenBank/DDBJ databases">
        <title>Genome sequencing of Arenimonas composti.</title>
        <authorList>
            <person name="Chen F."/>
            <person name="Wang G."/>
        </authorList>
    </citation>
    <scope>NUCLEOTIDE SEQUENCE [LARGE SCALE GENOMIC DNA]</scope>
    <source>
        <strain evidence="2 3">TR7-09</strain>
    </source>
</reference>
<protein>
    <recommendedName>
        <fullName evidence="1">Calcineurin-like phosphoesterase domain-containing protein</fullName>
    </recommendedName>
</protein>
<dbReference type="InterPro" id="IPR024173">
    <property type="entry name" value="Pesterase_MJ0037-like"/>
</dbReference>
<dbReference type="eggNOG" id="COG1407">
    <property type="taxonomic scope" value="Bacteria"/>
</dbReference>
<evidence type="ECO:0000313" key="2">
    <source>
        <dbReference type="EMBL" id="KFN50658.1"/>
    </source>
</evidence>
<dbReference type="SUPFAM" id="SSF56300">
    <property type="entry name" value="Metallo-dependent phosphatases"/>
    <property type="match status" value="1"/>
</dbReference>
<dbReference type="GO" id="GO:0016787">
    <property type="term" value="F:hydrolase activity"/>
    <property type="evidence" value="ECO:0007669"/>
    <property type="project" value="InterPro"/>
</dbReference>
<accession>A0A091BDA0</accession>
<dbReference type="Gene3D" id="3.60.21.10">
    <property type="match status" value="1"/>
</dbReference>
<dbReference type="OrthoDB" id="9795838at2"/>
<dbReference type="InterPro" id="IPR029052">
    <property type="entry name" value="Metallo-depent_PP-like"/>
</dbReference>
<name>A0A091BDA0_9GAMM</name>
<sequence length="214" mass="22873">MRVEVAGEELQLLGERALFWPARRRLLLADLHLGKADAFRRAGIGLPSGGTAADLARIGGLLDSTGARSLWVLGDLLHGDPSPRRWRAAWDHFRAARPALELVVVAGNHDRALADAGLDVTILDEAADGPFVLRHEPARQPGATVICGHLHPVLLLPGLPRRWPAFVLEPGLLQLPAFSLFTGGVPVPAATGRRRYACVEGSVVAVDVAADRLS</sequence>
<dbReference type="RefSeq" id="WP_026817170.1">
    <property type="nucleotide sequence ID" value="NZ_AUFF01000006.1"/>
</dbReference>
<dbReference type="Proteomes" id="UP000029391">
    <property type="component" value="Unassembled WGS sequence"/>
</dbReference>
<dbReference type="PIRSF" id="PIRSF000887">
    <property type="entry name" value="Pesterase_MJ0037"/>
    <property type="match status" value="1"/>
</dbReference>